<evidence type="ECO:0000256" key="2">
    <source>
        <dbReference type="ARBA" id="ARBA00006275"/>
    </source>
</evidence>
<evidence type="ECO:0000256" key="3">
    <source>
        <dbReference type="ARBA" id="ARBA00022729"/>
    </source>
</evidence>
<dbReference type="Proteomes" id="UP000247973">
    <property type="component" value="Unassembled WGS sequence"/>
</dbReference>
<evidence type="ECO:0000256" key="4">
    <source>
        <dbReference type="ARBA" id="ARBA00023136"/>
    </source>
</evidence>
<feature type="domain" description="SusD-like N-terminal" evidence="7">
    <location>
        <begin position="22"/>
        <end position="221"/>
    </location>
</feature>
<dbReference type="Pfam" id="PF07980">
    <property type="entry name" value="SusD_RagB"/>
    <property type="match status" value="1"/>
</dbReference>
<dbReference type="PROSITE" id="PS51257">
    <property type="entry name" value="PROKAR_LIPOPROTEIN"/>
    <property type="match status" value="1"/>
</dbReference>
<evidence type="ECO:0000256" key="5">
    <source>
        <dbReference type="ARBA" id="ARBA00023237"/>
    </source>
</evidence>
<evidence type="ECO:0000259" key="6">
    <source>
        <dbReference type="Pfam" id="PF07980"/>
    </source>
</evidence>
<evidence type="ECO:0000313" key="9">
    <source>
        <dbReference type="Proteomes" id="UP000247973"/>
    </source>
</evidence>
<gene>
    <name evidence="8" type="ORF">CLV62_10459</name>
</gene>
<dbReference type="AlphaFoldDB" id="A0A2V3PSN1"/>
<keyword evidence="5" id="KW-0998">Cell outer membrane</keyword>
<reference evidence="8 9" key="1">
    <citation type="submission" date="2018-03" db="EMBL/GenBank/DDBJ databases">
        <title>Genomic Encyclopedia of Archaeal and Bacterial Type Strains, Phase II (KMG-II): from individual species to whole genera.</title>
        <authorList>
            <person name="Goeker M."/>
        </authorList>
    </citation>
    <scope>NUCLEOTIDE SEQUENCE [LARGE SCALE GENOMIC DNA]</scope>
    <source>
        <strain evidence="8 9">DSM 100214</strain>
    </source>
</reference>
<accession>A0A2V3PSN1</accession>
<feature type="domain" description="RagB/SusD" evidence="6">
    <location>
        <begin position="344"/>
        <end position="500"/>
    </location>
</feature>
<evidence type="ECO:0000259" key="7">
    <source>
        <dbReference type="Pfam" id="PF14322"/>
    </source>
</evidence>
<dbReference type="InterPro" id="IPR011990">
    <property type="entry name" value="TPR-like_helical_dom_sf"/>
</dbReference>
<keyword evidence="9" id="KW-1185">Reference proteome</keyword>
<organism evidence="8 9">
    <name type="scientific">Dysgonomonas alginatilytica</name>
    <dbReference type="NCBI Taxonomy" id="1605892"/>
    <lineage>
        <taxon>Bacteria</taxon>
        <taxon>Pseudomonadati</taxon>
        <taxon>Bacteroidota</taxon>
        <taxon>Bacteroidia</taxon>
        <taxon>Bacteroidales</taxon>
        <taxon>Dysgonomonadaceae</taxon>
        <taxon>Dysgonomonas</taxon>
    </lineage>
</organism>
<keyword evidence="3" id="KW-0732">Signal</keyword>
<dbReference type="InterPro" id="IPR012944">
    <property type="entry name" value="SusD_RagB_dom"/>
</dbReference>
<dbReference type="OrthoDB" id="1016139at2"/>
<comment type="caution">
    <text evidence="8">The sequence shown here is derived from an EMBL/GenBank/DDBJ whole genome shotgun (WGS) entry which is preliminary data.</text>
</comment>
<comment type="similarity">
    <text evidence="2">Belongs to the SusD family.</text>
</comment>
<dbReference type="NCBIfam" id="NF033072">
    <property type="entry name" value="NanU"/>
    <property type="match status" value="1"/>
</dbReference>
<dbReference type="GO" id="GO:0009279">
    <property type="term" value="C:cell outer membrane"/>
    <property type="evidence" value="ECO:0007669"/>
    <property type="project" value="UniProtKB-SubCell"/>
</dbReference>
<evidence type="ECO:0000256" key="1">
    <source>
        <dbReference type="ARBA" id="ARBA00004442"/>
    </source>
</evidence>
<dbReference type="Gene3D" id="1.25.40.390">
    <property type="match status" value="1"/>
</dbReference>
<dbReference type="InterPro" id="IPR033985">
    <property type="entry name" value="SusD-like_N"/>
</dbReference>
<dbReference type="SUPFAM" id="SSF48452">
    <property type="entry name" value="TPR-like"/>
    <property type="match status" value="1"/>
</dbReference>
<evidence type="ECO:0000313" key="8">
    <source>
        <dbReference type="EMBL" id="PXV66799.1"/>
    </source>
</evidence>
<comment type="subcellular location">
    <subcellularLocation>
        <location evidence="1">Cell outer membrane</location>
    </subcellularLocation>
</comment>
<sequence length="501" mass="57233">MKNIFIYILTSLFLLSGCTDLDIEPTSEITDKNYWKTEEHFDAFMYGMHSRFRTHSWNFFLMGDARSDIFGDQAFGGEASQGMERFPFNTLNIDNPGISNYGGFYTNINQVNLFIKKANSTNVLTDNAKAYYLGQAYAMRAYYFFQLYRTWGAAVYTEEPSESFEIGKLDKAATPANEIMEYIKKDIDASINSFGNDYSIKKVKSLWSKPAVLMLKAEVYLWSSRQLNGGTADAAKVKETLLDIQKNAPELALQPKYTDVFDYSKKGNSEIIFAIHNQLNEANLLGGSYASNLLPGDLYLRNYYDETGTKINTAVENNFGQIRLQIRTTNYTRFNDKDSRKRAIIKGVYDFVDGKLTLVGTYPKKYPGTMNGSVRVAADDYPIYRYADLLLMLAEAKAILGENPANEINDIRKRAYGDNYDSSVAYPNQAIDKNVNDAILEERFFEFILEGKRWYDLRRFGNEYVFKHTLADPLKPLRLLWPIDKSTITKNPALTQTPGYE</sequence>
<proteinExistence type="inferred from homology"/>
<keyword evidence="4" id="KW-0472">Membrane</keyword>
<dbReference type="RefSeq" id="WP_110309761.1">
    <property type="nucleotide sequence ID" value="NZ_QICL01000004.1"/>
</dbReference>
<name>A0A2V3PSN1_9BACT</name>
<dbReference type="EMBL" id="QICL01000004">
    <property type="protein sequence ID" value="PXV66799.1"/>
    <property type="molecule type" value="Genomic_DNA"/>
</dbReference>
<dbReference type="CDD" id="cd08977">
    <property type="entry name" value="SusD"/>
    <property type="match status" value="1"/>
</dbReference>
<protein>
    <submittedName>
        <fullName evidence="8">Putative outer membrane starch-binding protein</fullName>
    </submittedName>
</protein>
<dbReference type="Pfam" id="PF14322">
    <property type="entry name" value="SusD-like_3"/>
    <property type="match status" value="1"/>
</dbReference>